<gene>
    <name evidence="2" type="ORF">SMACR_01227</name>
</gene>
<evidence type="ECO:0000313" key="2">
    <source>
        <dbReference type="EMBL" id="KAA8630400.1"/>
    </source>
</evidence>
<comment type="caution">
    <text evidence="2">The sequence shown here is derived from an EMBL/GenBank/DDBJ whole genome shotgun (WGS) entry which is preliminary data.</text>
</comment>
<accession>A0A8S8ZMM4</accession>
<dbReference type="EMBL" id="NMPR01000105">
    <property type="protein sequence ID" value="KAA8630400.1"/>
    <property type="molecule type" value="Genomic_DNA"/>
</dbReference>
<reference evidence="2 3" key="1">
    <citation type="submission" date="2017-07" db="EMBL/GenBank/DDBJ databases">
        <title>Genome sequence of the Sordaria macrospora wild type strain R19027.</title>
        <authorList>
            <person name="Nowrousian M."/>
            <person name="Teichert I."/>
            <person name="Kueck U."/>
        </authorList>
    </citation>
    <scope>NUCLEOTIDE SEQUENCE [LARGE SCALE GENOMIC DNA]</scope>
    <source>
        <strain evidence="2 3">R19027</strain>
        <tissue evidence="2">Mycelium</tissue>
    </source>
</reference>
<proteinExistence type="predicted"/>
<sequence>MFGSNTIQPSLYQNLLSQGGNSTFTMIENAPAQPKTRTGGYHCPPIPGLTLVAPEQTFSTTTTVVGDGTLPPTLPGSLPPTSSDTVVDETQSTSLSEEPETPKEPCISFEKDFDPNANMHDLARRLVQDRLNLGLDHSELLIEALVLRKKAQDRRFLEQKGPDDGPLAGIWTVVPDVRSDEYCFYTAIILTLEHNPVVSTTRKGTRSLFEAKLSTIGHDCCTM</sequence>
<feature type="region of interest" description="Disordered" evidence="1">
    <location>
        <begin position="63"/>
        <end position="104"/>
    </location>
</feature>
<name>A0A8S8ZMM4_SORMA</name>
<dbReference type="AlphaFoldDB" id="A0A8S8ZMM4"/>
<dbReference type="Proteomes" id="UP000433876">
    <property type="component" value="Unassembled WGS sequence"/>
</dbReference>
<evidence type="ECO:0000256" key="1">
    <source>
        <dbReference type="SAM" id="MobiDB-lite"/>
    </source>
</evidence>
<dbReference type="OMA" id="ETPKEPC"/>
<dbReference type="VEuPathDB" id="FungiDB:SMAC_01227"/>
<protein>
    <submittedName>
        <fullName evidence="2">Uncharacterized protein</fullName>
    </submittedName>
</protein>
<evidence type="ECO:0000313" key="3">
    <source>
        <dbReference type="Proteomes" id="UP000433876"/>
    </source>
</evidence>
<organism evidence="2 3">
    <name type="scientific">Sordaria macrospora</name>
    <dbReference type="NCBI Taxonomy" id="5147"/>
    <lineage>
        <taxon>Eukaryota</taxon>
        <taxon>Fungi</taxon>
        <taxon>Dikarya</taxon>
        <taxon>Ascomycota</taxon>
        <taxon>Pezizomycotina</taxon>
        <taxon>Sordariomycetes</taxon>
        <taxon>Sordariomycetidae</taxon>
        <taxon>Sordariales</taxon>
        <taxon>Sordariaceae</taxon>
        <taxon>Sordaria</taxon>
    </lineage>
</organism>